<dbReference type="OrthoDB" id="5673at2759"/>
<keyword evidence="1" id="KW-0472">Membrane</keyword>
<dbReference type="AlphaFoldDB" id="A0A4V4LSV7"/>
<reference evidence="2 3" key="1">
    <citation type="submission" date="2019-03" db="EMBL/GenBank/DDBJ databases">
        <title>Sequencing 23 genomes of Wallemia ichthyophaga.</title>
        <authorList>
            <person name="Gostincar C."/>
        </authorList>
    </citation>
    <scope>NUCLEOTIDE SEQUENCE [LARGE SCALE GENOMIC DNA]</scope>
    <source>
        <strain evidence="2 3">EXF-5753</strain>
    </source>
</reference>
<organism evidence="2 3">
    <name type="scientific">Wallemia hederae</name>
    <dbReference type="NCBI Taxonomy" id="1540922"/>
    <lineage>
        <taxon>Eukaryota</taxon>
        <taxon>Fungi</taxon>
        <taxon>Dikarya</taxon>
        <taxon>Basidiomycota</taxon>
        <taxon>Wallemiomycotina</taxon>
        <taxon>Wallemiomycetes</taxon>
        <taxon>Wallemiales</taxon>
        <taxon>Wallemiaceae</taxon>
        <taxon>Wallemia</taxon>
    </lineage>
</organism>
<protein>
    <recommendedName>
        <fullName evidence="4">Dolichol kinase</fullName>
    </recommendedName>
</protein>
<evidence type="ECO:0000313" key="3">
    <source>
        <dbReference type="Proteomes" id="UP000310189"/>
    </source>
</evidence>
<feature type="transmembrane region" description="Helical" evidence="1">
    <location>
        <begin position="207"/>
        <end position="229"/>
    </location>
</feature>
<dbReference type="GO" id="GO:0005789">
    <property type="term" value="C:endoplasmic reticulum membrane"/>
    <property type="evidence" value="ECO:0007669"/>
    <property type="project" value="TreeGrafter"/>
</dbReference>
<evidence type="ECO:0000256" key="1">
    <source>
        <dbReference type="SAM" id="Phobius"/>
    </source>
</evidence>
<feature type="transmembrane region" description="Helical" evidence="1">
    <location>
        <begin position="167"/>
        <end position="187"/>
    </location>
</feature>
<dbReference type="Proteomes" id="UP000310189">
    <property type="component" value="Unassembled WGS sequence"/>
</dbReference>
<feature type="transmembrane region" description="Helical" evidence="1">
    <location>
        <begin position="56"/>
        <end position="76"/>
    </location>
</feature>
<dbReference type="InterPro" id="IPR037997">
    <property type="entry name" value="Dgk1-like"/>
</dbReference>
<dbReference type="GO" id="GO:0006654">
    <property type="term" value="P:phosphatidic acid biosynthetic process"/>
    <property type="evidence" value="ECO:0007669"/>
    <property type="project" value="TreeGrafter"/>
</dbReference>
<sequence length="257" mass="27940">MPGELRSPEKEKHEKQQTRIPRTLGVGELEWPRKLFHSSIGPIAIALYISQVSMTYILRLLTLTLLVILVIDLFRLRSTSIGRGRFASAYESVVGTLMRESERQKLNSTIWYLLGAIISVASFKRDVAIASISILALADTSASTFGRVFGKYTSKLPSPPFGEKKSIAGFLAAFAAGSFVSWLIWGWNVVNGSSIAEAGRLSTDTLSWYASGKITLPLLMLGVGAISAVTESLDVHGLDDNLTLPVISGLLITLLLK</sequence>
<dbReference type="GO" id="GO:0004143">
    <property type="term" value="F:ATP-dependent diacylglycerol kinase activity"/>
    <property type="evidence" value="ECO:0007669"/>
    <property type="project" value="InterPro"/>
</dbReference>
<dbReference type="EMBL" id="SPNW01000044">
    <property type="protein sequence ID" value="TIA87983.1"/>
    <property type="molecule type" value="Genomic_DNA"/>
</dbReference>
<dbReference type="PANTHER" id="PTHR31303:SF1">
    <property type="entry name" value="CTP-DEPENDENT DIACYLGLYCEROL KINASE 1"/>
    <property type="match status" value="1"/>
</dbReference>
<keyword evidence="1" id="KW-0812">Transmembrane</keyword>
<keyword evidence="1" id="KW-1133">Transmembrane helix</keyword>
<feature type="transmembrane region" description="Helical" evidence="1">
    <location>
        <begin position="129"/>
        <end position="146"/>
    </location>
</feature>
<keyword evidence="3" id="KW-1185">Reference proteome</keyword>
<evidence type="ECO:0008006" key="4">
    <source>
        <dbReference type="Google" id="ProtNLM"/>
    </source>
</evidence>
<dbReference type="PANTHER" id="PTHR31303">
    <property type="entry name" value="CTP-DEPENDENT DIACYLGLYCEROL KINASE 1"/>
    <property type="match status" value="1"/>
</dbReference>
<gene>
    <name evidence="2" type="ORF">E3P99_02867</name>
</gene>
<evidence type="ECO:0000313" key="2">
    <source>
        <dbReference type="EMBL" id="TIA87983.1"/>
    </source>
</evidence>
<comment type="caution">
    <text evidence="2">The sequence shown here is derived from an EMBL/GenBank/DDBJ whole genome shotgun (WGS) entry which is preliminary data.</text>
</comment>
<accession>A0A4V4LSV7</accession>
<proteinExistence type="predicted"/>
<name>A0A4V4LSV7_9BASI</name>